<evidence type="ECO:0000256" key="6">
    <source>
        <dbReference type="SAM" id="MobiDB-lite"/>
    </source>
</evidence>
<evidence type="ECO:0000313" key="8">
    <source>
        <dbReference type="EMBL" id="PTQ35611.1"/>
    </source>
</evidence>
<proteinExistence type="inferred from homology"/>
<evidence type="ECO:0000313" key="9">
    <source>
        <dbReference type="Proteomes" id="UP000244005"/>
    </source>
</evidence>
<dbReference type="OMA" id="IRESCEV"/>
<gene>
    <name evidence="8" type="ORF">MARPO_0070s0074</name>
</gene>
<dbReference type="Gene3D" id="1.10.510.10">
    <property type="entry name" value="Transferase(Phosphotransferase) domain 1"/>
    <property type="match status" value="1"/>
</dbReference>
<accession>A0A2R6WP36</accession>
<name>A0A2R6WP36_MARPO</name>
<evidence type="ECO:0000259" key="7">
    <source>
        <dbReference type="PROSITE" id="PS50011"/>
    </source>
</evidence>
<feature type="domain" description="Protein kinase" evidence="7">
    <location>
        <begin position="284"/>
        <end position="527"/>
    </location>
</feature>
<dbReference type="Proteomes" id="UP000244005">
    <property type="component" value="Unassembled WGS sequence"/>
</dbReference>
<dbReference type="PANTHER" id="PTHR11042:SF189">
    <property type="entry name" value="PROTEIN KINASE DOMAIN-CONTAINING PROTEIN"/>
    <property type="match status" value="1"/>
</dbReference>
<evidence type="ECO:0000256" key="4">
    <source>
        <dbReference type="ARBA" id="ARBA00022840"/>
    </source>
</evidence>
<dbReference type="PROSITE" id="PS50011">
    <property type="entry name" value="PROTEIN_KINASE_DOM"/>
    <property type="match status" value="1"/>
</dbReference>
<dbReference type="GO" id="GO:0005737">
    <property type="term" value="C:cytoplasm"/>
    <property type="evidence" value="ECO:0000318"/>
    <property type="project" value="GO_Central"/>
</dbReference>
<dbReference type="GO" id="GO:0005524">
    <property type="term" value="F:ATP binding"/>
    <property type="evidence" value="ECO:0007669"/>
    <property type="project" value="UniProtKB-KW"/>
</dbReference>
<protein>
    <recommendedName>
        <fullName evidence="7">Protein kinase domain-containing protein</fullName>
    </recommendedName>
</protein>
<organism evidence="8 9">
    <name type="scientific">Marchantia polymorpha</name>
    <name type="common">Common liverwort</name>
    <name type="synonym">Marchantia aquatica</name>
    <dbReference type="NCBI Taxonomy" id="3197"/>
    <lineage>
        <taxon>Eukaryota</taxon>
        <taxon>Viridiplantae</taxon>
        <taxon>Streptophyta</taxon>
        <taxon>Embryophyta</taxon>
        <taxon>Marchantiophyta</taxon>
        <taxon>Marchantiopsida</taxon>
        <taxon>Marchantiidae</taxon>
        <taxon>Marchantiales</taxon>
        <taxon>Marchantiaceae</taxon>
        <taxon>Marchantia</taxon>
    </lineage>
</organism>
<keyword evidence="9" id="KW-1185">Reference proteome</keyword>
<dbReference type="SUPFAM" id="SSF56112">
    <property type="entry name" value="Protein kinase-like (PK-like)"/>
    <property type="match status" value="1"/>
</dbReference>
<dbReference type="PANTHER" id="PTHR11042">
    <property type="entry name" value="EUKARYOTIC TRANSLATION INITIATION FACTOR 2-ALPHA KINASE EIF2-ALPHA KINASE -RELATED"/>
    <property type="match status" value="1"/>
</dbReference>
<keyword evidence="2" id="KW-0547">Nucleotide-binding</keyword>
<dbReference type="SMART" id="SM00220">
    <property type="entry name" value="S_TKc"/>
    <property type="match status" value="1"/>
</dbReference>
<dbReference type="OrthoDB" id="5337378at2759"/>
<sequence length="535" mass="59437">MSTMLDYSVTTSTHDAVVNVTSRASSAFGGGCMVEVSEASSRIETTGCRDLADCLSISTPMTMVAGLTEAAAAMMMRSPKGCSLAFEESPISVLQGFGDDSPSPSPPVPSGSSNKFEGGDAVANLDLLLNDASSRNSEAGVCKPAHSDISDGAESFRLPVLHLRNLRRPPLSKESGVDDWNCRRSKQQKRKSSCESINREEVLGEAEVQKSPEIIILEDDEEPESPTTPCSTIKPLVLECPDAPCTSSRWSKELNRQSSLNDTKLLMTTQLKRSASIFMFDKHFEFLREIGRGSLSTVYEARDRRSGSLCAVKMSKRQFRGRDDREHYLREIQSVACLSEHVNVVKYYRSWQQDSHFYIQMELCEGGNLRSLIDSYEDLMPESKIWNFIKQVASGLEHIHAQGVLHLDIKPENIFVDSEGVLKIGDFGLAVPRRLWDWEEGDGGYVAPELLRDEEPGPEADMYSFGVMVYEWATGTKLPRSGPLRDGIIDLPKSRSQDLENLVRSLLSPSPSKRPTASEVINWRREISQPENLQN</sequence>
<evidence type="ECO:0000256" key="1">
    <source>
        <dbReference type="ARBA" id="ARBA00022679"/>
    </source>
</evidence>
<keyword evidence="4" id="KW-0067">ATP-binding</keyword>
<keyword evidence="1" id="KW-0808">Transferase</keyword>
<dbReference type="InterPro" id="IPR011009">
    <property type="entry name" value="Kinase-like_dom_sf"/>
</dbReference>
<evidence type="ECO:0000256" key="3">
    <source>
        <dbReference type="ARBA" id="ARBA00022777"/>
    </source>
</evidence>
<dbReference type="InterPro" id="IPR000719">
    <property type="entry name" value="Prot_kinase_dom"/>
</dbReference>
<dbReference type="GO" id="GO:0005634">
    <property type="term" value="C:nucleus"/>
    <property type="evidence" value="ECO:0000318"/>
    <property type="project" value="GO_Central"/>
</dbReference>
<dbReference type="Pfam" id="PF00069">
    <property type="entry name" value="Pkinase"/>
    <property type="match status" value="1"/>
</dbReference>
<dbReference type="InterPro" id="IPR008271">
    <property type="entry name" value="Ser/Thr_kinase_AS"/>
</dbReference>
<keyword evidence="3" id="KW-0418">Kinase</keyword>
<dbReference type="InterPro" id="IPR050339">
    <property type="entry name" value="CC_SR_Kinase"/>
</dbReference>
<comment type="similarity">
    <text evidence="5">Belongs to the protein kinase superfamily. Ser/Thr protein kinase family. GCN2 subfamily.</text>
</comment>
<dbReference type="Gramene" id="Mp4g14080.1">
    <property type="protein sequence ID" value="Mp4g14080.1.cds"/>
    <property type="gene ID" value="Mp4g14080"/>
</dbReference>
<dbReference type="EMBL" id="KZ772742">
    <property type="protein sequence ID" value="PTQ35611.1"/>
    <property type="molecule type" value="Genomic_DNA"/>
</dbReference>
<reference evidence="9" key="1">
    <citation type="journal article" date="2017" name="Cell">
        <title>Insights into land plant evolution garnered from the Marchantia polymorpha genome.</title>
        <authorList>
            <person name="Bowman J.L."/>
            <person name="Kohchi T."/>
            <person name="Yamato K.T."/>
            <person name="Jenkins J."/>
            <person name="Shu S."/>
            <person name="Ishizaki K."/>
            <person name="Yamaoka S."/>
            <person name="Nishihama R."/>
            <person name="Nakamura Y."/>
            <person name="Berger F."/>
            <person name="Adam C."/>
            <person name="Aki S.S."/>
            <person name="Althoff F."/>
            <person name="Araki T."/>
            <person name="Arteaga-Vazquez M.A."/>
            <person name="Balasubrmanian S."/>
            <person name="Barry K."/>
            <person name="Bauer D."/>
            <person name="Boehm C.R."/>
            <person name="Briginshaw L."/>
            <person name="Caballero-Perez J."/>
            <person name="Catarino B."/>
            <person name="Chen F."/>
            <person name="Chiyoda S."/>
            <person name="Chovatia M."/>
            <person name="Davies K.M."/>
            <person name="Delmans M."/>
            <person name="Demura T."/>
            <person name="Dierschke T."/>
            <person name="Dolan L."/>
            <person name="Dorantes-Acosta A.E."/>
            <person name="Eklund D.M."/>
            <person name="Florent S.N."/>
            <person name="Flores-Sandoval E."/>
            <person name="Fujiyama A."/>
            <person name="Fukuzawa H."/>
            <person name="Galik B."/>
            <person name="Grimanelli D."/>
            <person name="Grimwood J."/>
            <person name="Grossniklaus U."/>
            <person name="Hamada T."/>
            <person name="Haseloff J."/>
            <person name="Hetherington A.J."/>
            <person name="Higo A."/>
            <person name="Hirakawa Y."/>
            <person name="Hundley H.N."/>
            <person name="Ikeda Y."/>
            <person name="Inoue K."/>
            <person name="Inoue S.I."/>
            <person name="Ishida S."/>
            <person name="Jia Q."/>
            <person name="Kakita M."/>
            <person name="Kanazawa T."/>
            <person name="Kawai Y."/>
            <person name="Kawashima T."/>
            <person name="Kennedy M."/>
            <person name="Kinose K."/>
            <person name="Kinoshita T."/>
            <person name="Kohara Y."/>
            <person name="Koide E."/>
            <person name="Komatsu K."/>
            <person name="Kopischke S."/>
            <person name="Kubo M."/>
            <person name="Kyozuka J."/>
            <person name="Lagercrantz U."/>
            <person name="Lin S.S."/>
            <person name="Lindquist E."/>
            <person name="Lipzen A.M."/>
            <person name="Lu C.W."/>
            <person name="De Luna E."/>
            <person name="Martienssen R.A."/>
            <person name="Minamino N."/>
            <person name="Mizutani M."/>
            <person name="Mizutani M."/>
            <person name="Mochizuki N."/>
            <person name="Monte I."/>
            <person name="Mosher R."/>
            <person name="Nagasaki H."/>
            <person name="Nakagami H."/>
            <person name="Naramoto S."/>
            <person name="Nishitani K."/>
            <person name="Ohtani M."/>
            <person name="Okamoto T."/>
            <person name="Okumura M."/>
            <person name="Phillips J."/>
            <person name="Pollak B."/>
            <person name="Reinders A."/>
            <person name="Rovekamp M."/>
            <person name="Sano R."/>
            <person name="Sawa S."/>
            <person name="Schmid M.W."/>
            <person name="Shirakawa M."/>
            <person name="Solano R."/>
            <person name="Spunde A."/>
            <person name="Suetsugu N."/>
            <person name="Sugano S."/>
            <person name="Sugiyama A."/>
            <person name="Sun R."/>
            <person name="Suzuki Y."/>
            <person name="Takenaka M."/>
            <person name="Takezawa D."/>
            <person name="Tomogane H."/>
            <person name="Tsuzuki M."/>
            <person name="Ueda T."/>
            <person name="Umeda M."/>
            <person name="Ward J.M."/>
            <person name="Watanabe Y."/>
            <person name="Yazaki K."/>
            <person name="Yokoyama R."/>
            <person name="Yoshitake Y."/>
            <person name="Yotsui I."/>
            <person name="Zachgo S."/>
            <person name="Schmutz J."/>
        </authorList>
    </citation>
    <scope>NUCLEOTIDE SEQUENCE [LARGE SCALE GENOMIC DNA]</scope>
    <source>
        <strain evidence="9">Tak-1</strain>
    </source>
</reference>
<dbReference type="AlphaFoldDB" id="A0A2R6WP36"/>
<evidence type="ECO:0000256" key="5">
    <source>
        <dbReference type="ARBA" id="ARBA00037982"/>
    </source>
</evidence>
<dbReference type="GO" id="GO:0004672">
    <property type="term" value="F:protein kinase activity"/>
    <property type="evidence" value="ECO:0000318"/>
    <property type="project" value="GO_Central"/>
</dbReference>
<dbReference type="Gene3D" id="3.30.200.20">
    <property type="entry name" value="Phosphorylase Kinase, domain 1"/>
    <property type="match status" value="1"/>
</dbReference>
<feature type="region of interest" description="Disordered" evidence="6">
    <location>
        <begin position="95"/>
        <end position="116"/>
    </location>
</feature>
<evidence type="ECO:0000256" key="2">
    <source>
        <dbReference type="ARBA" id="ARBA00022741"/>
    </source>
</evidence>
<dbReference type="PROSITE" id="PS00108">
    <property type="entry name" value="PROTEIN_KINASE_ST"/>
    <property type="match status" value="1"/>
</dbReference>